<dbReference type="EnsemblPlants" id="MELO3C029340.2.1">
    <property type="protein sequence ID" value="MELO3C029340.2.1"/>
    <property type="gene ID" value="MELO3C029340.2"/>
</dbReference>
<proteinExistence type="predicted"/>
<sequence>MKRIALLMKCTLEERKREVRYGGIKKGTISTTEYGGIKKGTISKKKEREVNAIGFPNSGKHKSIFG</sequence>
<evidence type="ECO:0000313" key="1">
    <source>
        <dbReference type="EnsemblPlants" id="MELO3C029340.2.1"/>
    </source>
</evidence>
<name>A0A9I9E690_CUCME</name>
<reference evidence="1" key="1">
    <citation type="submission" date="2023-03" db="UniProtKB">
        <authorList>
            <consortium name="EnsemblPlants"/>
        </authorList>
    </citation>
    <scope>IDENTIFICATION</scope>
</reference>
<protein>
    <submittedName>
        <fullName evidence="1">Uncharacterized protein</fullName>
    </submittedName>
</protein>
<accession>A0A9I9E690</accession>
<dbReference type="Gramene" id="MELO3C029340.2.1">
    <property type="protein sequence ID" value="MELO3C029340.2.1"/>
    <property type="gene ID" value="MELO3C029340.2"/>
</dbReference>
<organism evidence="1">
    <name type="scientific">Cucumis melo</name>
    <name type="common">Muskmelon</name>
    <dbReference type="NCBI Taxonomy" id="3656"/>
    <lineage>
        <taxon>Eukaryota</taxon>
        <taxon>Viridiplantae</taxon>
        <taxon>Streptophyta</taxon>
        <taxon>Embryophyta</taxon>
        <taxon>Tracheophyta</taxon>
        <taxon>Spermatophyta</taxon>
        <taxon>Magnoliopsida</taxon>
        <taxon>eudicotyledons</taxon>
        <taxon>Gunneridae</taxon>
        <taxon>Pentapetalae</taxon>
        <taxon>rosids</taxon>
        <taxon>fabids</taxon>
        <taxon>Cucurbitales</taxon>
        <taxon>Cucurbitaceae</taxon>
        <taxon>Benincaseae</taxon>
        <taxon>Cucumis</taxon>
    </lineage>
</organism>
<dbReference type="AlphaFoldDB" id="A0A9I9E690"/>